<gene>
    <name evidence="1" type="ORF">BGZ65_000576</name>
</gene>
<organism evidence="1 2">
    <name type="scientific">Modicella reniformis</name>
    <dbReference type="NCBI Taxonomy" id="1440133"/>
    <lineage>
        <taxon>Eukaryota</taxon>
        <taxon>Fungi</taxon>
        <taxon>Fungi incertae sedis</taxon>
        <taxon>Mucoromycota</taxon>
        <taxon>Mortierellomycotina</taxon>
        <taxon>Mortierellomycetes</taxon>
        <taxon>Mortierellales</taxon>
        <taxon>Mortierellaceae</taxon>
        <taxon>Modicella</taxon>
    </lineage>
</organism>
<name>A0A9P6IPX0_9FUNG</name>
<accession>A0A9P6IPX0</accession>
<dbReference type="Proteomes" id="UP000749646">
    <property type="component" value="Unassembled WGS sequence"/>
</dbReference>
<evidence type="ECO:0000313" key="2">
    <source>
        <dbReference type="Proteomes" id="UP000749646"/>
    </source>
</evidence>
<proteinExistence type="predicted"/>
<sequence length="63" mass="7232">MASHLERQDESVVLLAMVDAVPCVEKQTTTTTTTTVAREQEHDEQVIDAKFLRQFANRNNEER</sequence>
<dbReference type="AlphaFoldDB" id="A0A9P6IPX0"/>
<feature type="non-terminal residue" evidence="1">
    <location>
        <position position="63"/>
    </location>
</feature>
<comment type="caution">
    <text evidence="1">The sequence shown here is derived from an EMBL/GenBank/DDBJ whole genome shotgun (WGS) entry which is preliminary data.</text>
</comment>
<evidence type="ECO:0000313" key="1">
    <source>
        <dbReference type="EMBL" id="KAF9943640.1"/>
    </source>
</evidence>
<keyword evidence="2" id="KW-1185">Reference proteome</keyword>
<protein>
    <submittedName>
        <fullName evidence="1">Uncharacterized protein</fullName>
    </submittedName>
</protein>
<dbReference type="EMBL" id="JAAAHW010008982">
    <property type="protein sequence ID" value="KAF9943640.1"/>
    <property type="molecule type" value="Genomic_DNA"/>
</dbReference>
<reference evidence="1" key="1">
    <citation type="journal article" date="2020" name="Fungal Divers.">
        <title>Resolving the Mortierellaceae phylogeny through synthesis of multi-gene phylogenetics and phylogenomics.</title>
        <authorList>
            <person name="Vandepol N."/>
            <person name="Liber J."/>
            <person name="Desiro A."/>
            <person name="Na H."/>
            <person name="Kennedy M."/>
            <person name="Barry K."/>
            <person name="Grigoriev I.V."/>
            <person name="Miller A.N."/>
            <person name="O'Donnell K."/>
            <person name="Stajich J.E."/>
            <person name="Bonito G."/>
        </authorList>
    </citation>
    <scope>NUCLEOTIDE SEQUENCE</scope>
    <source>
        <strain evidence="1">MES-2147</strain>
    </source>
</reference>